<keyword evidence="2" id="KW-0815">Transposition</keyword>
<sequence>MKKPSSKCLKNLKSWVFQKFTFDFIEKTARETGFMQRKRKLDPVLLIFTLIFGVSSHMKPTLDEIHRHYIDLDDNPKILTSIRNQSFRKRFNLKLVDFLKSLMEHYIDQMVHQSPAHLKGIVGGFKDILVQDSSIIRISKKLYELHPAARSRDESAGLKIHAIYSVVSNSVKNAIITTERVHDSKMLKIGPEIENILLINDLGYYSLKIFSKIQQYGGFFVSRIKSNAVFKVVSINSGPSEITSIVDHIRFKSINGYDFLDLMPKKGVYDLICSFHVGDKRINKIKTPIFQEFRVICTWNPLTEKWHLYITNISKELFSADDIYDLYRFRWVIELIFKELKGDYDLGKMFLGNEPMAFIHIYSMLLRFIISRDLFSWIVSTSRKNDKGKYTPMLWSKVFSEKGLEFLSVLNQNLFGKGNVNKRWVKLEKSLRHLAKSRNIKETLSLKFSEIL</sequence>
<evidence type="ECO:0000256" key="2">
    <source>
        <dbReference type="ARBA" id="ARBA00022578"/>
    </source>
</evidence>
<evidence type="ECO:0000313" key="7">
    <source>
        <dbReference type="Proteomes" id="UP000001941"/>
    </source>
</evidence>
<keyword evidence="4" id="KW-0233">DNA recombination</keyword>
<dbReference type="Pfam" id="PF01609">
    <property type="entry name" value="DDE_Tnp_1"/>
    <property type="match status" value="1"/>
</dbReference>
<dbReference type="GO" id="GO:0004803">
    <property type="term" value="F:transposase activity"/>
    <property type="evidence" value="ECO:0007669"/>
    <property type="project" value="InterPro"/>
</dbReference>
<name>Q2FME2_METHJ</name>
<dbReference type="eggNOG" id="arCOG04496">
    <property type="taxonomic scope" value="Archaea"/>
</dbReference>
<dbReference type="GeneID" id="3923440"/>
<comment type="similarity">
    <text evidence="1">Belongs to the transposase 11 family.</text>
</comment>
<accession>Q2FME2</accession>
<dbReference type="EMBL" id="CP000254">
    <property type="protein sequence ID" value="ABD41620.1"/>
    <property type="molecule type" value="Genomic_DNA"/>
</dbReference>
<evidence type="ECO:0000313" key="6">
    <source>
        <dbReference type="EMBL" id="ABD41620.1"/>
    </source>
</evidence>
<dbReference type="NCBIfam" id="NF033592">
    <property type="entry name" value="transpos_IS4_1"/>
    <property type="match status" value="1"/>
</dbReference>
<keyword evidence="3" id="KW-0238">DNA-binding</keyword>
<dbReference type="Proteomes" id="UP000001941">
    <property type="component" value="Chromosome"/>
</dbReference>
<dbReference type="InterPro" id="IPR012337">
    <property type="entry name" value="RNaseH-like_sf"/>
</dbReference>
<dbReference type="STRING" id="323259.Mhun_1908"/>
<dbReference type="KEGG" id="mhu:Mhun_1908"/>
<dbReference type="InterPro" id="IPR002559">
    <property type="entry name" value="Transposase_11"/>
</dbReference>
<gene>
    <name evidence="6" type="ordered locus">Mhun_1908</name>
</gene>
<keyword evidence="7" id="KW-1185">Reference proteome</keyword>
<evidence type="ECO:0000256" key="3">
    <source>
        <dbReference type="ARBA" id="ARBA00023125"/>
    </source>
</evidence>
<dbReference type="EnsemblBacteria" id="ABD41620">
    <property type="protein sequence ID" value="ABD41620"/>
    <property type="gene ID" value="Mhun_1908"/>
</dbReference>
<reference evidence="7" key="1">
    <citation type="journal article" date="2016" name="Stand. Genomic Sci.">
        <title>Complete genome sequence of Methanospirillum hungatei type strain JF1.</title>
        <authorList>
            <person name="Gunsalus R.P."/>
            <person name="Cook L.E."/>
            <person name="Crable B."/>
            <person name="Rohlin L."/>
            <person name="McDonald E."/>
            <person name="Mouttaki H."/>
            <person name="Sieber J.R."/>
            <person name="Poweleit N."/>
            <person name="Zhou H."/>
            <person name="Lapidus A.L."/>
            <person name="Daligault H.E."/>
            <person name="Land M."/>
            <person name="Gilna P."/>
            <person name="Ivanova N."/>
            <person name="Kyrpides N."/>
            <person name="Culley D.E."/>
            <person name="McInerney M.J."/>
        </authorList>
    </citation>
    <scope>NUCLEOTIDE SEQUENCE [LARGE SCALE GENOMIC DNA]</scope>
    <source>
        <strain evidence="7">ATCC 27890 / DSM 864 / NBRC 100397 / JF-1</strain>
    </source>
</reference>
<evidence type="ECO:0000259" key="5">
    <source>
        <dbReference type="Pfam" id="PF01609"/>
    </source>
</evidence>
<protein>
    <submittedName>
        <fullName evidence="6">Transposase, IS4 family</fullName>
    </submittedName>
</protein>
<proteinExistence type="inferred from homology"/>
<dbReference type="RefSeq" id="WP_011448882.1">
    <property type="nucleotide sequence ID" value="NC_007796.1"/>
</dbReference>
<dbReference type="HOGENOM" id="CLU_042765_2_0_2"/>
<dbReference type="SUPFAM" id="SSF53098">
    <property type="entry name" value="Ribonuclease H-like"/>
    <property type="match status" value="1"/>
</dbReference>
<dbReference type="PANTHER" id="PTHR33258">
    <property type="entry name" value="TRANSPOSASE INSL FOR INSERTION SEQUENCE ELEMENT IS186A-RELATED"/>
    <property type="match status" value="1"/>
</dbReference>
<evidence type="ECO:0000256" key="4">
    <source>
        <dbReference type="ARBA" id="ARBA00023172"/>
    </source>
</evidence>
<dbReference type="AlphaFoldDB" id="Q2FME2"/>
<dbReference type="OrthoDB" id="132076at2157"/>
<feature type="domain" description="Transposase IS4-like" evidence="5">
    <location>
        <begin position="125"/>
        <end position="357"/>
    </location>
</feature>
<dbReference type="GO" id="GO:0003677">
    <property type="term" value="F:DNA binding"/>
    <property type="evidence" value="ECO:0007669"/>
    <property type="project" value="UniProtKB-KW"/>
</dbReference>
<evidence type="ECO:0000256" key="1">
    <source>
        <dbReference type="ARBA" id="ARBA00010075"/>
    </source>
</evidence>
<dbReference type="PANTHER" id="PTHR33258:SF1">
    <property type="entry name" value="TRANSPOSASE INSL FOR INSERTION SEQUENCE ELEMENT IS186A-RELATED"/>
    <property type="match status" value="1"/>
</dbReference>
<organism evidence="6 7">
    <name type="scientific">Methanospirillum hungatei JF-1 (strain ATCC 27890 / DSM 864 / NBRC 100397 / JF-1)</name>
    <dbReference type="NCBI Taxonomy" id="323259"/>
    <lineage>
        <taxon>Archaea</taxon>
        <taxon>Methanobacteriati</taxon>
        <taxon>Methanobacteriota</taxon>
        <taxon>Stenosarchaea group</taxon>
        <taxon>Methanomicrobia</taxon>
        <taxon>Methanomicrobiales</taxon>
        <taxon>Methanospirillaceae</taxon>
        <taxon>Methanospirillum</taxon>
    </lineage>
</organism>
<dbReference type="GO" id="GO:0006313">
    <property type="term" value="P:DNA transposition"/>
    <property type="evidence" value="ECO:0007669"/>
    <property type="project" value="InterPro"/>
</dbReference>
<dbReference type="InParanoid" id="Q2FME2"/>
<dbReference type="InterPro" id="IPR047952">
    <property type="entry name" value="Transpos_IS4"/>
</dbReference>